<dbReference type="GO" id="GO:0070131">
    <property type="term" value="P:positive regulation of mitochondrial translation"/>
    <property type="evidence" value="ECO:0007669"/>
    <property type="project" value="TreeGrafter"/>
</dbReference>
<dbReference type="Pfam" id="PF02582">
    <property type="entry name" value="DUF155"/>
    <property type="match status" value="1"/>
</dbReference>
<reference evidence="2" key="2">
    <citation type="submission" date="2020-05" db="UniProtKB">
        <authorList>
            <consortium name="EnsemblMetazoa"/>
        </authorList>
    </citation>
    <scope>IDENTIFICATION</scope>
    <source>
        <strain evidence="2">LVP_AGWG</strain>
    </source>
</reference>
<reference evidence="2 3" key="1">
    <citation type="submission" date="2017-06" db="EMBL/GenBank/DDBJ databases">
        <title>Aedes aegypti genome working group (AGWG) sequencing and assembly.</title>
        <authorList>
            <consortium name="Aedes aegypti Genome Working Group (AGWG)"/>
            <person name="Matthews B.J."/>
        </authorList>
    </citation>
    <scope>NUCLEOTIDE SEQUENCE [LARGE SCALE GENOMIC DNA]</scope>
    <source>
        <strain evidence="2 3">LVP_AGWG</strain>
    </source>
</reference>
<protein>
    <submittedName>
        <fullName evidence="2">DUF155 domain-containing protein</fullName>
    </submittedName>
</protein>
<gene>
    <name evidence="2" type="primary">5574437</name>
</gene>
<name>A0A1S4FSD8_AEDAE</name>
<organism evidence="2 3">
    <name type="scientific">Aedes aegypti</name>
    <name type="common">Yellowfever mosquito</name>
    <name type="synonym">Culex aegypti</name>
    <dbReference type="NCBI Taxonomy" id="7159"/>
    <lineage>
        <taxon>Eukaryota</taxon>
        <taxon>Metazoa</taxon>
        <taxon>Ecdysozoa</taxon>
        <taxon>Arthropoda</taxon>
        <taxon>Hexapoda</taxon>
        <taxon>Insecta</taxon>
        <taxon>Pterygota</taxon>
        <taxon>Neoptera</taxon>
        <taxon>Endopterygota</taxon>
        <taxon>Diptera</taxon>
        <taxon>Nematocera</taxon>
        <taxon>Culicoidea</taxon>
        <taxon>Culicidae</taxon>
        <taxon>Culicinae</taxon>
        <taxon>Aedini</taxon>
        <taxon>Aedes</taxon>
        <taxon>Stegomyia</taxon>
    </lineage>
</organism>
<evidence type="ECO:0000256" key="1">
    <source>
        <dbReference type="ARBA" id="ARBA00008306"/>
    </source>
</evidence>
<dbReference type="InterPro" id="IPR051624">
    <property type="entry name" value="RMD1/Sad1-interacting"/>
</dbReference>
<evidence type="ECO:0000313" key="3">
    <source>
        <dbReference type="Proteomes" id="UP000008820"/>
    </source>
</evidence>
<sequence>MSWITRSVRLVLNQPVLISGRISILSVNRTFLGVRYASASQNGPSKALLQKQQTIVNVGKRLQKISSSVINLHDNIQLKKRPRRRREEEISKLAKGYLTVTAFATAEEYDLERLLGALKDQNLYEPKQFLSSEDNDIDPDVLHVTAKYKVGDESRDVYFFREGTVVLWNCTDLENNNILRFLKQFEEGSYDESTVLEESEAMLYNAIDGPARLKNNSFYVSTNDDTDLEKYTFSNAMSLSVKLGIWEASLERYIESMAYVTEDLKKGNKITISRPEMLRKTGELFALRHLINLSSDLLDVPDFYWDREQLETLYQQTCSYFSINRRTRVMNEKLNHCVELADLISSNLNDKHHVRLEWMIIILIMVEVGFEILHYVDKFT</sequence>
<dbReference type="InterPro" id="IPR003734">
    <property type="entry name" value="DUF155"/>
</dbReference>
<dbReference type="VEuPathDB" id="VectorBase:AAEL011155"/>
<comment type="similarity">
    <text evidence="1">Belongs to the RMD1/sif2 family.</text>
</comment>
<keyword evidence="3" id="KW-1185">Reference proteome</keyword>
<dbReference type="EnsemblMetazoa" id="AAEL011155-RA">
    <property type="protein sequence ID" value="AAEL011155-PA"/>
    <property type="gene ID" value="AAEL011155"/>
</dbReference>
<dbReference type="FunCoup" id="A0A1S4FSD8">
    <property type="interactions" value="67"/>
</dbReference>
<dbReference type="PANTHER" id="PTHR16255:SF1">
    <property type="entry name" value="REQUIRED FOR MEIOTIC NUCLEAR DIVISION PROTEIN 1 HOMOLOG"/>
    <property type="match status" value="1"/>
</dbReference>
<dbReference type="Proteomes" id="UP000008820">
    <property type="component" value="Chromosome 3"/>
</dbReference>
<dbReference type="OrthoDB" id="242766at2759"/>
<dbReference type="InParanoid" id="A0A1S4FSD8"/>
<proteinExistence type="inferred from homology"/>
<dbReference type="AlphaFoldDB" id="A0A1S4FSD8"/>
<accession>A0A1S4FSD8</accession>
<dbReference type="PANTHER" id="PTHR16255">
    <property type="entry name" value="REQUIRED FOR MEIOTIC NUCLEAR DIVISION PROTEIN 1 HOMOLOG"/>
    <property type="match status" value="1"/>
</dbReference>
<evidence type="ECO:0000313" key="2">
    <source>
        <dbReference type="EnsemblMetazoa" id="AAEL011155-PA"/>
    </source>
</evidence>
<dbReference type="GO" id="GO:0005739">
    <property type="term" value="C:mitochondrion"/>
    <property type="evidence" value="ECO:0007669"/>
    <property type="project" value="UniProtKB-ARBA"/>
</dbReference>